<feature type="region of interest" description="Disordered" evidence="8">
    <location>
        <begin position="1009"/>
        <end position="1040"/>
    </location>
</feature>
<evidence type="ECO:0000259" key="9">
    <source>
        <dbReference type="PROSITE" id="PS50157"/>
    </source>
</evidence>
<feature type="compositionally biased region" description="Basic residues" evidence="8">
    <location>
        <begin position="1086"/>
        <end position="1102"/>
    </location>
</feature>
<feature type="compositionally biased region" description="Basic and acidic residues" evidence="8">
    <location>
        <begin position="2690"/>
        <end position="2701"/>
    </location>
</feature>
<feature type="domain" description="C2H2-type" evidence="9">
    <location>
        <begin position="1156"/>
        <end position="1183"/>
    </location>
</feature>
<protein>
    <recommendedName>
        <fullName evidence="9">C2H2-type domain-containing protein</fullName>
    </recommendedName>
</protein>
<dbReference type="Pfam" id="PF00096">
    <property type="entry name" value="zf-C2H2"/>
    <property type="match status" value="2"/>
</dbReference>
<feature type="compositionally biased region" description="Polar residues" evidence="8">
    <location>
        <begin position="1632"/>
        <end position="1641"/>
    </location>
</feature>
<feature type="region of interest" description="Disordered" evidence="8">
    <location>
        <begin position="1362"/>
        <end position="1424"/>
    </location>
</feature>
<feature type="domain" description="C2H2-type" evidence="9">
    <location>
        <begin position="2904"/>
        <end position="2933"/>
    </location>
</feature>
<evidence type="ECO:0000256" key="1">
    <source>
        <dbReference type="ARBA" id="ARBA00004123"/>
    </source>
</evidence>
<comment type="subcellular location">
    <subcellularLocation>
        <location evidence="1">Nucleus</location>
    </subcellularLocation>
</comment>
<feature type="compositionally biased region" description="Polar residues" evidence="8">
    <location>
        <begin position="1987"/>
        <end position="2008"/>
    </location>
</feature>
<feature type="compositionally biased region" description="Polar residues" evidence="8">
    <location>
        <begin position="2211"/>
        <end position="2223"/>
    </location>
</feature>
<feature type="compositionally biased region" description="Basic and acidic residues" evidence="8">
    <location>
        <begin position="2983"/>
        <end position="2996"/>
    </location>
</feature>
<feature type="compositionally biased region" description="Basic residues" evidence="8">
    <location>
        <begin position="2823"/>
        <end position="2847"/>
    </location>
</feature>
<dbReference type="GO" id="GO:0008270">
    <property type="term" value="F:zinc ion binding"/>
    <property type="evidence" value="ECO:0007669"/>
    <property type="project" value="UniProtKB-KW"/>
</dbReference>
<evidence type="ECO:0000313" key="11">
    <source>
        <dbReference type="Proteomes" id="UP001152320"/>
    </source>
</evidence>
<evidence type="ECO:0000256" key="7">
    <source>
        <dbReference type="PROSITE-ProRule" id="PRU00042"/>
    </source>
</evidence>
<feature type="compositionally biased region" description="Polar residues" evidence="8">
    <location>
        <begin position="668"/>
        <end position="677"/>
    </location>
</feature>
<feature type="compositionally biased region" description="Pro residues" evidence="8">
    <location>
        <begin position="1966"/>
        <end position="1978"/>
    </location>
</feature>
<feature type="region of interest" description="Disordered" evidence="8">
    <location>
        <begin position="1901"/>
        <end position="1920"/>
    </location>
</feature>
<feature type="region of interest" description="Disordered" evidence="8">
    <location>
        <begin position="1734"/>
        <end position="1757"/>
    </location>
</feature>
<evidence type="ECO:0000256" key="6">
    <source>
        <dbReference type="ARBA" id="ARBA00023242"/>
    </source>
</evidence>
<feature type="region of interest" description="Disordered" evidence="8">
    <location>
        <begin position="1065"/>
        <end position="1115"/>
    </location>
</feature>
<feature type="domain" description="C2H2-type" evidence="9">
    <location>
        <begin position="903"/>
        <end position="930"/>
    </location>
</feature>
<keyword evidence="2" id="KW-0479">Metal-binding</keyword>
<keyword evidence="4 7" id="KW-0863">Zinc-finger</keyword>
<feature type="compositionally biased region" description="Acidic residues" evidence="8">
    <location>
        <begin position="1235"/>
        <end position="1256"/>
    </location>
</feature>
<dbReference type="Gene3D" id="3.30.160.60">
    <property type="entry name" value="Classic Zinc Finger"/>
    <property type="match status" value="4"/>
</dbReference>
<evidence type="ECO:0000313" key="10">
    <source>
        <dbReference type="EMBL" id="KAJ8041987.1"/>
    </source>
</evidence>
<dbReference type="OrthoDB" id="10072647at2759"/>
<gene>
    <name evidence="10" type="ORF">HOLleu_12940</name>
</gene>
<feature type="region of interest" description="Disordered" evidence="8">
    <location>
        <begin position="1543"/>
        <end position="1573"/>
    </location>
</feature>
<feature type="domain" description="C2H2-type" evidence="9">
    <location>
        <begin position="2932"/>
        <end position="2955"/>
    </location>
</feature>
<sequence>MQRCPFEADFVNMEITAGTEDLNLGVVIDVMEPLKLKESVAQASHGSDHLNQDDKCVDTPAELAAQSVNNFENNENNEPEPSSSLVQKCLDQKHETIASPIKNIIEGCADVQTGDSMEGSGQNVPLDLNGCEEESSMDCSVPQEKNIVALECGDPTLADDLSVSKENSQTISSVGECNEDIQPIEHQTVNCGDLTHVTDGVSEVSIVESNDGTTEAEVKEDTSSLDHESDMVENDEEKLTPGSQESSKNHVKKKPKKLESILSNLKSKTLTSQTSPLVEEVENPPQEVEPIPELPPGTVVVTPSDVGIAHKVRRKKHRKIKKHDLPLNKHKLEGMINAATDIKDLCGVTEGIIDPSVVEGVDHRSNVNSVEGVNGVSPVASDSLASTLSVLASSSPVGSLQQSNPAQPTNQLSHPVAVPQNVSVVPSQTQAHPGLGGVNTMPVSQPLLLGVTQNGNSFVNQSQLGNLAVLNSASSQLQLLQRQQVLQQADQYQSTIPSQPGGQHLIVQSQMQPQGAQIIVQGQPQQVIYNQHQGIGQPTYQVAPNNPPHMSNQLQAPILTSHLQQTKFHNQFQNPPVQQYHSPGATPVLSSSPQLVNHPRLMVPPQQMGQLSVQPMHQQQQAASPVFQVTPQSTPAQPKSQPVFVLQRGDTLKLDASGNLVVVARESVTNDPKPTANSLPVSQQQSVVQSAPPPLTRPPPLQQLPQLSVRAPATTASSSLPIGSSIIPGESVNSSPLPTSSSVSMPPLQPISQLSSRLNAPVIPSVSVTATTTVTVASSTSQSPVTTAQTQPQGILAQALQAPQSAYVDSASGLHLAASGLVQQKNLPSNQGQALLAKLQQPHVMQAISKAAMGAPNQVHVPAGSSAKQPSRQVKIVYRSALVAANQAKSNTQANQPKKVTLFSCSICTKIFLHKETFEQHTMTHYTNQTCPNCKKVFTDLPKHRREGCYRRVSDNVRYGSYSYQCSYCNLRFRDTTQLEGHTRKDHPGKILKDLKSVLLSNESVNVNKAKVHDPKTNGTTATATPEVPSVKCDDKGNTPPVKVMAVVSDKTIGQYRKEVKVETIVKDKHESPPPKSVKDDLWAPRSHKKSKRPKKKNHPKSLLKDTPEPGYPKKAKVSSCDEWYGSILIQKDPECTTSKLISKYGERKKSGKRPFHCKLCPKDFFSEHCLFEHIKIHTKPFTCGACGLRNARKDNIMKHIQLVHQGPKYRTRDKRKREYSRERKGRKRMKTLEEGENVSDSENESDEDANKEEEEVKNGNVDVGSDTELPTMVQQNSRLARLRRRSQLTGSQDEAQTEPVKEEQEEDAIEQITDLSPDRNGDGDGNVAVEKIDDDNNDDVSEVTNMKNVCEENDAKIKSNADIEIVDDDNSSKGMQDLSGVSEHAMSPSHESTDAATNEPIPVSDVTTQADCKENDKSEGSVENKVEAADVMEVDSVKEVPSENIEGNINLSSSGDGLEVTEAVFECISDQEKQVADQGIDEDTDTEATRRLQKPPSERLTTQSLECSPQPELCSQESISIASDKSDENDAIEAIDSRVLEAKIEEDHHGRQDERDENNKGSSVIDLEAGKLQEEVQADDEDVKIMESTAITVSTLFCSDESISANMSSEGIIEGNSDVSQDTLLADTPESVHSQSNFSKENQELKQSLPADGEEPVVPHIVSVRSLNVTEGQSSMDSFQEIPEQKNDHVNESKRIIEAQTGTNVCDDSSPGLSDSNNIKSFEKDFAGNEVTEGNRNAHQERSSLTGKMNPGNSGNNSLVPVFSPSGSTVLGYKEGMSAKHMASPRMEPMPQEPMATFPSFHGSEGPYHLNHARQPMIHPCPQPPRQQGSQMPFYNGYSRPPSMFSSCNAPFMNNPYLRPPPPYGSQRFMPQQFHPRTSSPGMFGPSNLPGTYTPYPGMRPPGSEGLEKQPGSQISGNFPFMSGRMPYPVRPEMNNFSPREGVAITHRPRTPWLMPHNGFHQRMPPPGWFPVQPPFRSPAMGNSALDPSNPLQSPQGASQPVASSPETPEKLGDNLKKADESKIPDVPPTSSANTADSSSVNTTEPSNLPPMPKLIRGEEMGKFRKGGRFLPQPVQRRWNTESGDSAKGDLVQQPCPPAEHVPHQQLSPKLPMPCIPSAIPVSERNLPRSSGPSIENPKGQFPQQIHPQNMSVYRTPPPSFHPPPPFLNQLHTQGMQVQGPPPRIPFSHHLPPPPRPSLPMFQQAPYSEGFQNRHSIPQTMAPSRRKRKRRKSLASPQSDSSKSDMISSPSSTDGDDRKSPGSSTPKKVSRRSSLDSLMYTGKNFPCPISPCRKSFKRPFYLKEHIAGHARAGEINPSDPSAPVSRKVVTTIATSQGDMEIEVDLERPYICHICGKGFKRKNNLADHVRTHSRPYKCGECKFDTIRWQYLAEHMRKAHNFDGDDKELEALFKQSGKKLKPTDVIPLSALTPITERIKNGRIEDLPSSLPRLGVLRRSSLSTRKRRRRRYRQRVKSDLVDFFGKSDRLEALKNGDTDELSSIANPSAKPSSPEKQEEESFSSTLSPDNSQEDDTSAGVVVENLDTMGDSYDGEKSEEDIFDSAKLPEEDNSSIIETKPSECSTTDLKTDESEEGGIVSDCPVGTVNDCEKVTNSDAEQNTSNGPTTSVGEEAVLSETESPVGSLDTEKERKNSLADILSSVSPEPYQETITSQEEETITSQEGDALDSESNVRCHSEDHVPEQLSSNETHDPHKNEQSVSTGIQDTPIQTELSLHDSGMENNNVSHAGEEVTVPSIASEKAEQPCPMNIVPTNGGSYCEESPPVFNDTHPESQDSGPCGSSVPIVNPSDHSSSEIPEGTRSPRVNRKAKKVKGRKRHKGRRGRKKSHQSSCAVDPTQKLSHSSPPKNCQTNSVPPDASQVQGSPGGIQLEQYFVVDYNIVDRPFICNIDDCRKRFKSKQHMREHIFTHIKPYKCDYCGVGFPRTDYLALHMKDEHKITPSKDELFQKRKLANARAAAGRQRATKSERRRALYEQML</sequence>
<evidence type="ECO:0000256" key="5">
    <source>
        <dbReference type="ARBA" id="ARBA00022833"/>
    </source>
</evidence>
<dbReference type="InterPro" id="IPR013087">
    <property type="entry name" value="Znf_C2H2_type"/>
</dbReference>
<feature type="region of interest" description="Disordered" evidence="8">
    <location>
        <begin position="1204"/>
        <end position="1342"/>
    </location>
</feature>
<feature type="compositionally biased region" description="Basic and acidic residues" evidence="8">
    <location>
        <begin position="1543"/>
        <end position="1560"/>
    </location>
</feature>
<feature type="region of interest" description="Disordered" evidence="8">
    <location>
        <begin position="613"/>
        <end position="641"/>
    </location>
</feature>
<keyword evidence="3" id="KW-0677">Repeat</keyword>
<name>A0A9Q1CB17_HOLLE</name>
<feature type="compositionally biased region" description="Basic and acidic residues" evidence="8">
    <location>
        <begin position="2009"/>
        <end position="2025"/>
    </location>
</feature>
<keyword evidence="5" id="KW-0862">Zinc</keyword>
<feature type="compositionally biased region" description="Basic residues" evidence="8">
    <location>
        <begin position="1208"/>
        <end position="1230"/>
    </location>
</feature>
<feature type="compositionally biased region" description="Polar residues" evidence="8">
    <location>
        <begin position="2717"/>
        <end position="2732"/>
    </location>
</feature>
<dbReference type="FunFam" id="3.30.160.60:FF:000145">
    <property type="entry name" value="Zinc finger protein 574"/>
    <property type="match status" value="1"/>
</dbReference>
<dbReference type="PROSITE" id="PS50157">
    <property type="entry name" value="ZINC_FINGER_C2H2_2"/>
    <property type="match status" value="8"/>
</dbReference>
<feature type="compositionally biased region" description="Polar residues" evidence="8">
    <location>
        <begin position="613"/>
        <end position="640"/>
    </location>
</feature>
<feature type="compositionally biased region" description="Basic and acidic residues" evidence="8">
    <location>
        <begin position="1412"/>
        <end position="1424"/>
    </location>
</feature>
<feature type="compositionally biased region" description="Polar residues" evidence="8">
    <location>
        <begin position="2571"/>
        <end position="2585"/>
    </location>
</feature>
<evidence type="ECO:0000256" key="3">
    <source>
        <dbReference type="ARBA" id="ARBA00022737"/>
    </source>
</evidence>
<feature type="region of interest" description="Disordered" evidence="8">
    <location>
        <begin position="2975"/>
        <end position="2996"/>
    </location>
</feature>
<dbReference type="Proteomes" id="UP001152320">
    <property type="component" value="Chromosome 5"/>
</dbReference>
<dbReference type="GO" id="GO:0000977">
    <property type="term" value="F:RNA polymerase II transcription regulatory region sequence-specific DNA binding"/>
    <property type="evidence" value="ECO:0007669"/>
    <property type="project" value="TreeGrafter"/>
</dbReference>
<evidence type="ECO:0000256" key="8">
    <source>
        <dbReference type="SAM" id="MobiDB-lite"/>
    </source>
</evidence>
<feature type="compositionally biased region" description="Low complexity" evidence="8">
    <location>
        <begin position="2235"/>
        <end position="2253"/>
    </location>
</feature>
<keyword evidence="6" id="KW-0539">Nucleus</keyword>
<feature type="compositionally biased region" description="Basic residues" evidence="8">
    <location>
        <begin position="2225"/>
        <end position="2234"/>
    </location>
</feature>
<feature type="region of interest" description="Disordered" evidence="8">
    <location>
        <begin position="668"/>
        <end position="748"/>
    </location>
</feature>
<accession>A0A9Q1CB17</accession>
<feature type="compositionally biased region" description="Low complexity" evidence="8">
    <location>
        <begin position="717"/>
        <end position="746"/>
    </location>
</feature>
<dbReference type="EMBL" id="JAIZAY010000005">
    <property type="protein sequence ID" value="KAJ8041987.1"/>
    <property type="molecule type" value="Genomic_DNA"/>
</dbReference>
<reference evidence="10" key="1">
    <citation type="submission" date="2021-10" db="EMBL/GenBank/DDBJ databases">
        <title>Tropical sea cucumber genome reveals ecological adaptation and Cuvierian tubules defense mechanism.</title>
        <authorList>
            <person name="Chen T."/>
        </authorList>
    </citation>
    <scope>NUCLEOTIDE SEQUENCE</scope>
    <source>
        <strain evidence="10">Nanhai2018</strain>
        <tissue evidence="10">Muscle</tissue>
    </source>
</reference>
<organism evidence="10 11">
    <name type="scientific">Holothuria leucospilota</name>
    <name type="common">Black long sea cucumber</name>
    <name type="synonym">Mertensiothuria leucospilota</name>
    <dbReference type="NCBI Taxonomy" id="206669"/>
    <lineage>
        <taxon>Eukaryota</taxon>
        <taxon>Metazoa</taxon>
        <taxon>Echinodermata</taxon>
        <taxon>Eleutherozoa</taxon>
        <taxon>Echinozoa</taxon>
        <taxon>Holothuroidea</taxon>
        <taxon>Aspidochirotacea</taxon>
        <taxon>Aspidochirotida</taxon>
        <taxon>Holothuriidae</taxon>
        <taxon>Holothuria</taxon>
    </lineage>
</organism>
<dbReference type="PANTHER" id="PTHR24409">
    <property type="entry name" value="ZINC FINGER PROTEIN 142"/>
    <property type="match status" value="1"/>
</dbReference>
<feature type="region of interest" description="Disordered" evidence="8">
    <location>
        <begin position="2492"/>
        <end position="2884"/>
    </location>
</feature>
<keyword evidence="11" id="KW-1185">Reference proteome</keyword>
<dbReference type="GO" id="GO:0005634">
    <property type="term" value="C:nucleus"/>
    <property type="evidence" value="ECO:0007669"/>
    <property type="project" value="UniProtKB-SubCell"/>
</dbReference>
<feature type="compositionally biased region" description="Pro residues" evidence="8">
    <location>
        <begin position="2181"/>
        <end position="2199"/>
    </location>
</feature>
<feature type="compositionally biased region" description="Polar residues" evidence="8">
    <location>
        <begin position="2613"/>
        <end position="2628"/>
    </location>
</feature>
<feature type="domain" description="C2H2-type" evidence="9">
    <location>
        <begin position="2286"/>
        <end position="2315"/>
    </location>
</feature>
<dbReference type="PANTHER" id="PTHR24409:SF295">
    <property type="entry name" value="AZ2-RELATED"/>
    <property type="match status" value="1"/>
</dbReference>
<feature type="compositionally biased region" description="Polar residues" evidence="8">
    <location>
        <begin position="1744"/>
        <end position="1757"/>
    </location>
</feature>
<feature type="region of interest" description="Disordered" evidence="8">
    <location>
        <begin position="1966"/>
        <end position="2090"/>
    </location>
</feature>
<feature type="region of interest" description="Disordered" evidence="8">
    <location>
        <begin position="1473"/>
        <end position="1514"/>
    </location>
</feature>
<feature type="compositionally biased region" description="Polar residues" evidence="8">
    <location>
        <begin position="1500"/>
        <end position="1514"/>
    </location>
</feature>
<feature type="compositionally biased region" description="Pro residues" evidence="8">
    <location>
        <begin position="691"/>
        <end position="702"/>
    </location>
</feature>
<feature type="compositionally biased region" description="Polar residues" evidence="8">
    <location>
        <begin position="2030"/>
        <end position="2048"/>
    </location>
</feature>
<feature type="region of interest" description="Disordered" evidence="8">
    <location>
        <begin position="2172"/>
        <end position="2276"/>
    </location>
</feature>
<feature type="compositionally biased region" description="Basic and acidic residues" evidence="8">
    <location>
        <begin position="216"/>
        <end position="230"/>
    </location>
</feature>
<feature type="region of interest" description="Disordered" evidence="8">
    <location>
        <begin position="270"/>
        <end position="297"/>
    </location>
</feature>
<evidence type="ECO:0000256" key="4">
    <source>
        <dbReference type="ARBA" id="ARBA00022771"/>
    </source>
</evidence>
<feature type="domain" description="C2H2-type" evidence="9">
    <location>
        <begin position="2350"/>
        <end position="2377"/>
    </location>
</feature>
<dbReference type="InterPro" id="IPR036236">
    <property type="entry name" value="Znf_C2H2_sf"/>
</dbReference>
<dbReference type="PROSITE" id="PS00028">
    <property type="entry name" value="ZINC_FINGER_C2H2_1"/>
    <property type="match status" value="7"/>
</dbReference>
<feature type="compositionally biased region" description="Polar residues" evidence="8">
    <location>
        <begin position="2857"/>
        <end position="2882"/>
    </location>
</feature>
<feature type="region of interest" description="Disordered" evidence="8">
    <location>
        <begin position="2126"/>
        <end position="2145"/>
    </location>
</feature>
<feature type="compositionally biased region" description="Low complexity" evidence="8">
    <location>
        <begin position="2667"/>
        <end position="2682"/>
    </location>
</feature>
<dbReference type="GO" id="GO:0000981">
    <property type="term" value="F:DNA-binding transcription factor activity, RNA polymerase II-specific"/>
    <property type="evidence" value="ECO:0007669"/>
    <property type="project" value="TreeGrafter"/>
</dbReference>
<comment type="caution">
    <text evidence="10">The sequence shown here is derived from an EMBL/GenBank/DDBJ whole genome shotgun (WGS) entry which is preliminary data.</text>
</comment>
<feature type="domain" description="C2H2-type" evidence="9">
    <location>
        <begin position="1182"/>
        <end position="1210"/>
    </location>
</feature>
<feature type="compositionally biased region" description="Basic and acidic residues" evidence="8">
    <location>
        <begin position="1065"/>
        <end position="1083"/>
    </location>
</feature>
<proteinExistence type="predicted"/>
<feature type="region of interest" description="Disordered" evidence="8">
    <location>
        <begin position="207"/>
        <end position="257"/>
    </location>
</feature>
<feature type="domain" description="C2H2-type" evidence="9">
    <location>
        <begin position="964"/>
        <end position="990"/>
    </location>
</feature>
<evidence type="ECO:0000256" key="2">
    <source>
        <dbReference type="ARBA" id="ARBA00022723"/>
    </source>
</evidence>
<dbReference type="SUPFAM" id="SSF57667">
    <property type="entry name" value="beta-beta-alpha zinc fingers"/>
    <property type="match status" value="3"/>
</dbReference>
<feature type="compositionally biased region" description="Low complexity" evidence="8">
    <location>
        <begin position="678"/>
        <end position="690"/>
    </location>
</feature>
<feature type="compositionally biased region" description="Acidic residues" evidence="8">
    <location>
        <begin position="1333"/>
        <end position="1342"/>
    </location>
</feature>
<dbReference type="SMART" id="SM00355">
    <property type="entry name" value="ZnF_C2H2"/>
    <property type="match status" value="9"/>
</dbReference>
<feature type="region of interest" description="Disordered" evidence="8">
    <location>
        <begin position="1630"/>
        <end position="1654"/>
    </location>
</feature>